<evidence type="ECO:0000313" key="2">
    <source>
        <dbReference type="EMBL" id="KAF2675060.1"/>
    </source>
</evidence>
<dbReference type="AlphaFoldDB" id="A0A6A6UTC3"/>
<feature type="compositionally biased region" description="Polar residues" evidence="1">
    <location>
        <begin position="187"/>
        <end position="197"/>
    </location>
</feature>
<protein>
    <submittedName>
        <fullName evidence="2">Uncharacterized protein</fullName>
    </submittedName>
</protein>
<dbReference type="EMBL" id="MU004230">
    <property type="protein sequence ID" value="KAF2675060.1"/>
    <property type="molecule type" value="Genomic_DNA"/>
</dbReference>
<dbReference type="Proteomes" id="UP000799302">
    <property type="component" value="Unassembled WGS sequence"/>
</dbReference>
<accession>A0A6A6UTC3</accession>
<proteinExistence type="predicted"/>
<evidence type="ECO:0000256" key="1">
    <source>
        <dbReference type="SAM" id="MobiDB-lite"/>
    </source>
</evidence>
<evidence type="ECO:0000313" key="3">
    <source>
        <dbReference type="Proteomes" id="UP000799302"/>
    </source>
</evidence>
<gene>
    <name evidence="2" type="ORF">BT63DRAFT_450043</name>
</gene>
<feature type="compositionally biased region" description="Basic and acidic residues" evidence="1">
    <location>
        <begin position="226"/>
        <end position="258"/>
    </location>
</feature>
<sequence length="299" mass="32936">MCWVNHVYYTCTHWKTSVAHPGCPCAKRTGPFTLLPCHNAQVLGMMSDPGKCPSCIGIGRRHTSPSLPLLKDFGTTSFGSMDCGVKESGERHDEILNAGDVGKKVSQATRVVRQPYYGMLVDFLGRVDPESGLTREDIFERARASPVEEVPSITDVLAEGEERRDSMLDDVDDGAPYPLEGKPRGNSEVSGMSTKPSIRSRMSWIDSAISGNKRKSRAKIGNASSAEEKKPKKTKTVDGGKAVVDENEKPKRPKAVSRDSFHVNMFRRRGSSGIDFGKLFNWQLRKAKTATSEDNGEER</sequence>
<organism evidence="2 3">
    <name type="scientific">Microthyrium microscopicum</name>
    <dbReference type="NCBI Taxonomy" id="703497"/>
    <lineage>
        <taxon>Eukaryota</taxon>
        <taxon>Fungi</taxon>
        <taxon>Dikarya</taxon>
        <taxon>Ascomycota</taxon>
        <taxon>Pezizomycotina</taxon>
        <taxon>Dothideomycetes</taxon>
        <taxon>Dothideomycetes incertae sedis</taxon>
        <taxon>Microthyriales</taxon>
        <taxon>Microthyriaceae</taxon>
        <taxon>Microthyrium</taxon>
    </lineage>
</organism>
<name>A0A6A6UTC3_9PEZI</name>
<reference evidence="2" key="1">
    <citation type="journal article" date="2020" name="Stud. Mycol.">
        <title>101 Dothideomycetes genomes: a test case for predicting lifestyles and emergence of pathogens.</title>
        <authorList>
            <person name="Haridas S."/>
            <person name="Albert R."/>
            <person name="Binder M."/>
            <person name="Bloem J."/>
            <person name="Labutti K."/>
            <person name="Salamov A."/>
            <person name="Andreopoulos B."/>
            <person name="Baker S."/>
            <person name="Barry K."/>
            <person name="Bills G."/>
            <person name="Bluhm B."/>
            <person name="Cannon C."/>
            <person name="Castanera R."/>
            <person name="Culley D."/>
            <person name="Daum C."/>
            <person name="Ezra D."/>
            <person name="Gonzalez J."/>
            <person name="Henrissat B."/>
            <person name="Kuo A."/>
            <person name="Liang C."/>
            <person name="Lipzen A."/>
            <person name="Lutzoni F."/>
            <person name="Magnuson J."/>
            <person name="Mondo S."/>
            <person name="Nolan M."/>
            <person name="Ohm R."/>
            <person name="Pangilinan J."/>
            <person name="Park H.-J."/>
            <person name="Ramirez L."/>
            <person name="Alfaro M."/>
            <person name="Sun H."/>
            <person name="Tritt A."/>
            <person name="Yoshinaga Y."/>
            <person name="Zwiers L.-H."/>
            <person name="Turgeon B."/>
            <person name="Goodwin S."/>
            <person name="Spatafora J."/>
            <person name="Crous P."/>
            <person name="Grigoriev I."/>
        </authorList>
    </citation>
    <scope>NUCLEOTIDE SEQUENCE</scope>
    <source>
        <strain evidence="2">CBS 115976</strain>
    </source>
</reference>
<feature type="region of interest" description="Disordered" evidence="1">
    <location>
        <begin position="160"/>
        <end position="258"/>
    </location>
</feature>
<keyword evidence="3" id="KW-1185">Reference proteome</keyword>